<sequence length="466" mass="51484">MGSGNHVVVDVSSDDEVDSRVDISYFDWLNQVMEAVDEKSDSTDVVEVISEVKGGIDSQYRKPIPEEEDDDCVILDGDPDKTAKSSAVEEDDDKLAKNDDDDDDDDDVLVVGQKGEIACRDFPHPRHSCAKYSFNSTSHEKYCDMCHCYVCDIRAPCPYWCIGDSTIDHCHANDKEKIWKNQREYFRTGIMPTQPSSKPSTTPLLPASATVTRQFSRSPTQNIIRLSQNVLPRKQVGIRACSSSTRVASLSNVRARSRTKQHNANHVLQNRPVHSVRNNIIQKDRSSSYMGNLRSRVASSGTRYGATNGNNIKVGLCTNAQVSQSTHHGSSVAAPTINQETNTQQQRNCQLNVTDYYAAVTVTTTGSQSNVYTRHSGQNKSVGGNCQFQTNAQPFALPETRGDAQAQTVQQPPGANENVLQTKLSEFESWLMDGSNQTGLVSPLPEPAGEDYVSPLTFDFETFLND</sequence>
<evidence type="ECO:0000256" key="1">
    <source>
        <dbReference type="SAM" id="MobiDB-lite"/>
    </source>
</evidence>
<dbReference type="GO" id="GO:0005634">
    <property type="term" value="C:nucleus"/>
    <property type="evidence" value="ECO:0007669"/>
    <property type="project" value="EnsemblPlants"/>
</dbReference>
<reference evidence="2 3" key="1">
    <citation type="journal article" date="2013" name="Front. Plant Sci.">
        <title>The Reference Genome of the Halophytic Plant Eutrema salsugineum.</title>
        <authorList>
            <person name="Yang R."/>
            <person name="Jarvis D.E."/>
            <person name="Chen H."/>
            <person name="Beilstein M.A."/>
            <person name="Grimwood J."/>
            <person name="Jenkins J."/>
            <person name="Shu S."/>
            <person name="Prochnik S."/>
            <person name="Xin M."/>
            <person name="Ma C."/>
            <person name="Schmutz J."/>
            <person name="Wing R.A."/>
            <person name="Mitchell-Olds T."/>
            <person name="Schumaker K.S."/>
            <person name="Wang X."/>
        </authorList>
    </citation>
    <scope>NUCLEOTIDE SEQUENCE [LARGE SCALE GENOMIC DNA]</scope>
</reference>
<dbReference type="Proteomes" id="UP000030689">
    <property type="component" value="Unassembled WGS sequence"/>
</dbReference>
<accession>V4NUF9</accession>
<dbReference type="OMA" id="CAYWCIA"/>
<evidence type="ECO:0000313" key="3">
    <source>
        <dbReference type="Proteomes" id="UP000030689"/>
    </source>
</evidence>
<dbReference type="STRING" id="72664.V4NUF9"/>
<feature type="region of interest" description="Disordered" evidence="1">
    <location>
        <begin position="59"/>
        <end position="106"/>
    </location>
</feature>
<keyword evidence="3" id="KW-1185">Reference proteome</keyword>
<dbReference type="GO" id="GO:0009626">
    <property type="term" value="P:plant-type hypersensitive response"/>
    <property type="evidence" value="ECO:0007669"/>
    <property type="project" value="EnsemblPlants"/>
</dbReference>
<dbReference type="GO" id="GO:0034051">
    <property type="term" value="P:negative regulation of plant-type hypersensitive response"/>
    <property type="evidence" value="ECO:0007669"/>
    <property type="project" value="EnsemblPlants"/>
</dbReference>
<dbReference type="Gramene" id="ESQ50401">
    <property type="protein sequence ID" value="ESQ50401"/>
    <property type="gene ID" value="EUTSA_v10001979mg"/>
</dbReference>
<dbReference type="EMBL" id="KI517398">
    <property type="protein sequence ID" value="ESQ50401.1"/>
    <property type="molecule type" value="Genomic_DNA"/>
</dbReference>
<dbReference type="GO" id="GO:1900426">
    <property type="term" value="P:positive regulation of defense response to bacterium"/>
    <property type="evidence" value="ECO:0007669"/>
    <property type="project" value="EnsemblPlants"/>
</dbReference>
<dbReference type="PANTHER" id="PTHR33443">
    <property type="entry name" value="ZGC:112980"/>
    <property type="match status" value="1"/>
</dbReference>
<feature type="compositionally biased region" description="Acidic residues" evidence="1">
    <location>
        <begin position="88"/>
        <end position="106"/>
    </location>
</feature>
<dbReference type="AlphaFoldDB" id="V4NUF9"/>
<dbReference type="GO" id="GO:0042742">
    <property type="term" value="P:defense response to bacterium"/>
    <property type="evidence" value="ECO:0007669"/>
    <property type="project" value="EnsemblPlants"/>
</dbReference>
<dbReference type="OrthoDB" id="266020at2759"/>
<evidence type="ECO:0000313" key="2">
    <source>
        <dbReference type="EMBL" id="ESQ50401.1"/>
    </source>
</evidence>
<dbReference type="InterPro" id="IPR053234">
    <property type="entry name" value="RPM1_Interactor"/>
</dbReference>
<name>V4NUF9_EUTSA</name>
<dbReference type="PANTHER" id="PTHR33443:SF34">
    <property type="entry name" value="RPM1 INTERACTING PROTEIN 13"/>
    <property type="match status" value="1"/>
</dbReference>
<gene>
    <name evidence="2" type="ORF">EUTSA_v10001979mg</name>
</gene>
<evidence type="ECO:0008006" key="4">
    <source>
        <dbReference type="Google" id="ProtNLM"/>
    </source>
</evidence>
<proteinExistence type="predicted"/>
<dbReference type="GO" id="GO:0010150">
    <property type="term" value="P:leaf senescence"/>
    <property type="evidence" value="ECO:0007669"/>
    <property type="project" value="EnsemblPlants"/>
</dbReference>
<protein>
    <recommendedName>
        <fullName evidence="4">RPM1 interacting protein 13</fullName>
    </recommendedName>
</protein>
<organism evidence="2 3">
    <name type="scientific">Eutrema salsugineum</name>
    <name type="common">Saltwater cress</name>
    <name type="synonym">Sisymbrium salsugineum</name>
    <dbReference type="NCBI Taxonomy" id="72664"/>
    <lineage>
        <taxon>Eukaryota</taxon>
        <taxon>Viridiplantae</taxon>
        <taxon>Streptophyta</taxon>
        <taxon>Embryophyta</taxon>
        <taxon>Tracheophyta</taxon>
        <taxon>Spermatophyta</taxon>
        <taxon>Magnoliopsida</taxon>
        <taxon>eudicotyledons</taxon>
        <taxon>Gunneridae</taxon>
        <taxon>Pentapetalae</taxon>
        <taxon>rosids</taxon>
        <taxon>malvids</taxon>
        <taxon>Brassicales</taxon>
        <taxon>Brassicaceae</taxon>
        <taxon>Eutremeae</taxon>
        <taxon>Eutrema</taxon>
    </lineage>
</organism>
<dbReference type="eggNOG" id="ENOG502QRK3">
    <property type="taxonomic scope" value="Eukaryota"/>
</dbReference>